<feature type="compositionally biased region" description="Polar residues" evidence="4">
    <location>
        <begin position="533"/>
        <end position="545"/>
    </location>
</feature>
<protein>
    <submittedName>
        <fullName evidence="7">HAMP domain-containing protein</fullName>
    </submittedName>
</protein>
<dbReference type="InterPro" id="IPR004089">
    <property type="entry name" value="MCPsignal_dom"/>
</dbReference>
<dbReference type="Pfam" id="PF00015">
    <property type="entry name" value="MCPsignal"/>
    <property type="match status" value="1"/>
</dbReference>
<dbReference type="PROSITE" id="PS50111">
    <property type="entry name" value="CHEMOTAXIS_TRANSDUC_2"/>
    <property type="match status" value="1"/>
</dbReference>
<evidence type="ECO:0000259" key="5">
    <source>
        <dbReference type="PROSITE" id="PS50111"/>
    </source>
</evidence>
<dbReference type="Gene3D" id="1.10.287.950">
    <property type="entry name" value="Methyl-accepting chemotaxis protein"/>
    <property type="match status" value="1"/>
</dbReference>
<evidence type="ECO:0000256" key="3">
    <source>
        <dbReference type="PROSITE-ProRule" id="PRU00284"/>
    </source>
</evidence>
<evidence type="ECO:0000313" key="8">
    <source>
        <dbReference type="Proteomes" id="UP000622707"/>
    </source>
</evidence>
<name>A0ABS1JVD3_9BURK</name>
<dbReference type="PANTHER" id="PTHR43531:SF14">
    <property type="entry name" value="METHYL-ACCEPTING CHEMOTAXIS PROTEIN I-RELATED"/>
    <property type="match status" value="1"/>
</dbReference>
<dbReference type="InterPro" id="IPR004090">
    <property type="entry name" value="Chemotax_Me-accpt_rcpt"/>
</dbReference>
<dbReference type="SUPFAM" id="SSF58104">
    <property type="entry name" value="Methyl-accepting chemotaxis protein (MCP) signaling domain"/>
    <property type="match status" value="1"/>
</dbReference>
<evidence type="ECO:0000259" key="6">
    <source>
        <dbReference type="PROSITE" id="PS50885"/>
    </source>
</evidence>
<comment type="similarity">
    <text evidence="2">Belongs to the methyl-accepting chemotaxis (MCP) protein family.</text>
</comment>
<dbReference type="SMART" id="SM00283">
    <property type="entry name" value="MA"/>
    <property type="match status" value="1"/>
</dbReference>
<dbReference type="CDD" id="cd06225">
    <property type="entry name" value="HAMP"/>
    <property type="match status" value="1"/>
</dbReference>
<dbReference type="InterPro" id="IPR024478">
    <property type="entry name" value="HlyB_4HB_MCP"/>
</dbReference>
<dbReference type="Pfam" id="PF00672">
    <property type="entry name" value="HAMP"/>
    <property type="match status" value="1"/>
</dbReference>
<dbReference type="PRINTS" id="PR00260">
    <property type="entry name" value="CHEMTRNSDUCR"/>
</dbReference>
<feature type="domain" description="Methyl-accepting transducer" evidence="5">
    <location>
        <begin position="252"/>
        <end position="481"/>
    </location>
</feature>
<proteinExistence type="inferred from homology"/>
<feature type="region of interest" description="Disordered" evidence="4">
    <location>
        <begin position="518"/>
        <end position="545"/>
    </location>
</feature>
<evidence type="ECO:0000256" key="1">
    <source>
        <dbReference type="ARBA" id="ARBA00022481"/>
    </source>
</evidence>
<dbReference type="PANTHER" id="PTHR43531">
    <property type="entry name" value="PROTEIN ICFG"/>
    <property type="match status" value="1"/>
</dbReference>
<dbReference type="EMBL" id="JAEQND010000016">
    <property type="protein sequence ID" value="MBL0428273.1"/>
    <property type="molecule type" value="Genomic_DNA"/>
</dbReference>
<comment type="caution">
    <text evidence="7">The sequence shown here is derived from an EMBL/GenBank/DDBJ whole genome shotgun (WGS) entry which is preliminary data.</text>
</comment>
<sequence>MAFLLLVGAVAYGALRQQNAALEDLARTRLHTYEVSADAAQEVTAVHSNVYRLITWLSGLKEDRIRQIVGEQKLRIDAVAGKLAALVAQPGLTEAERQIASQAAAELGKYRQSVESAIDLSAGDTLTGATAMQMADKQFQAMQKHFDALVQLEKKLADASYEAAAGTSRLATGTMLAITAAALLASAAIAWLMSGVIVRPLRTAIASAGRIAQGDLSETLHTGGSDETGQLLAALAEMTQQLRRLVGEVALGARAVSQTSAQIAQGNLDLSQRTEEQASTLEETASSIEELTATVNQNAENARQASQLALGASQIARQGGEVVEQVVRTMSGISAASGRIADIIGVIDGIAFQTNILALNAAVEAARAGEQGRGFAVVAAEVRNLAQRSATAAKEIKALIGDSAGRVDAGAKLVDTAGRTMQDIVRAAKEVSDLVADIAAASEEQGAGIRQVNIAIAQMDGVVQQNAALVEEGAAATESMKAQACTLSQSVARFKLEEGEAGAADGDPQPARIRLRLRSAAPATASAGEHPQASVTDSGDRWQTS</sequence>
<accession>A0ABS1JVD3</accession>
<feature type="domain" description="HAMP" evidence="6">
    <location>
        <begin position="195"/>
        <end position="247"/>
    </location>
</feature>
<dbReference type="Pfam" id="PF12729">
    <property type="entry name" value="4HB_MCP_1"/>
    <property type="match status" value="1"/>
</dbReference>
<evidence type="ECO:0000313" key="7">
    <source>
        <dbReference type="EMBL" id="MBL0428273.1"/>
    </source>
</evidence>
<dbReference type="SMART" id="SM00304">
    <property type="entry name" value="HAMP"/>
    <property type="match status" value="1"/>
</dbReference>
<dbReference type="Proteomes" id="UP000622707">
    <property type="component" value="Unassembled WGS sequence"/>
</dbReference>
<dbReference type="CDD" id="cd11386">
    <property type="entry name" value="MCP_signal"/>
    <property type="match status" value="1"/>
</dbReference>
<dbReference type="InterPro" id="IPR051310">
    <property type="entry name" value="MCP_chemotaxis"/>
</dbReference>
<gene>
    <name evidence="7" type="ORF">JI746_24430</name>
</gene>
<organism evidence="7 8">
    <name type="scientific">Ramlibacter alkalitolerans</name>
    <dbReference type="NCBI Taxonomy" id="2039631"/>
    <lineage>
        <taxon>Bacteria</taxon>
        <taxon>Pseudomonadati</taxon>
        <taxon>Pseudomonadota</taxon>
        <taxon>Betaproteobacteria</taxon>
        <taxon>Burkholderiales</taxon>
        <taxon>Comamonadaceae</taxon>
        <taxon>Ramlibacter</taxon>
    </lineage>
</organism>
<evidence type="ECO:0000256" key="2">
    <source>
        <dbReference type="ARBA" id="ARBA00029447"/>
    </source>
</evidence>
<keyword evidence="1" id="KW-0488">Methylation</keyword>
<dbReference type="InterPro" id="IPR003660">
    <property type="entry name" value="HAMP_dom"/>
</dbReference>
<reference evidence="7 8" key="1">
    <citation type="journal article" date="2017" name="Int. J. Syst. Evol. Microbiol.">
        <title>Ramlibacter alkalitolerans sp. nov., alkali-tolerant bacterium isolated from soil of ginseng.</title>
        <authorList>
            <person name="Lee D.H."/>
            <person name="Cha C.J."/>
        </authorList>
    </citation>
    <scope>NUCLEOTIDE SEQUENCE [LARGE SCALE GENOMIC DNA]</scope>
    <source>
        <strain evidence="7 8">KACC 19305</strain>
    </source>
</reference>
<dbReference type="PROSITE" id="PS50885">
    <property type="entry name" value="HAMP"/>
    <property type="match status" value="1"/>
</dbReference>
<evidence type="ECO:0000256" key="4">
    <source>
        <dbReference type="SAM" id="MobiDB-lite"/>
    </source>
</evidence>
<keyword evidence="3" id="KW-0807">Transducer</keyword>
<keyword evidence="8" id="KW-1185">Reference proteome</keyword>